<dbReference type="AlphaFoldDB" id="A0A848DQ84"/>
<keyword evidence="2" id="KW-1185">Reference proteome</keyword>
<dbReference type="EMBL" id="JAAXKZ010000117">
    <property type="protein sequence ID" value="NMH94551.1"/>
    <property type="molecule type" value="Genomic_DNA"/>
</dbReference>
<evidence type="ECO:0000313" key="1">
    <source>
        <dbReference type="EMBL" id="NMH94551.1"/>
    </source>
</evidence>
<reference evidence="1 2" key="1">
    <citation type="submission" date="2020-04" db="EMBL/GenBank/DDBJ databases">
        <authorList>
            <person name="Klaysubun C."/>
            <person name="Duangmal K."/>
            <person name="Lipun K."/>
        </authorList>
    </citation>
    <scope>NUCLEOTIDE SEQUENCE [LARGE SCALE GENOMIC DNA]</scope>
    <source>
        <strain evidence="1 2">DSM 45300</strain>
    </source>
</reference>
<name>A0A848DQ84_9PSEU</name>
<comment type="caution">
    <text evidence="1">The sequence shown here is derived from an EMBL/GenBank/DDBJ whole genome shotgun (WGS) entry which is preliminary data.</text>
</comment>
<accession>A0A848DQ84</accession>
<protein>
    <recommendedName>
        <fullName evidence="3">SH3b domain-containing protein</fullName>
    </recommendedName>
</protein>
<gene>
    <name evidence="1" type="ORF">HF519_23835</name>
</gene>
<evidence type="ECO:0008006" key="3">
    <source>
        <dbReference type="Google" id="ProtNLM"/>
    </source>
</evidence>
<sequence length="79" mass="8118">MAAPTVRAAGGGRNVAQRLGTLLVPVPGLSGTTYPAGTQVVVRGQGATVDAFVNGDWLPLAWWEYAPVRNTTPEPGSAT</sequence>
<organism evidence="1 2">
    <name type="scientific">Pseudonocardia bannensis</name>
    <dbReference type="NCBI Taxonomy" id="630973"/>
    <lineage>
        <taxon>Bacteria</taxon>
        <taxon>Bacillati</taxon>
        <taxon>Actinomycetota</taxon>
        <taxon>Actinomycetes</taxon>
        <taxon>Pseudonocardiales</taxon>
        <taxon>Pseudonocardiaceae</taxon>
        <taxon>Pseudonocardia</taxon>
    </lineage>
</organism>
<evidence type="ECO:0000313" key="2">
    <source>
        <dbReference type="Proteomes" id="UP000586918"/>
    </source>
</evidence>
<dbReference type="Proteomes" id="UP000586918">
    <property type="component" value="Unassembled WGS sequence"/>
</dbReference>
<proteinExistence type="predicted"/>